<evidence type="ECO:0000256" key="6">
    <source>
        <dbReference type="ARBA" id="ARBA00022806"/>
    </source>
</evidence>
<keyword evidence="5 11" id="KW-0378">Hydrolase</keyword>
<dbReference type="SMART" id="SM00490">
    <property type="entry name" value="HELICc"/>
    <property type="match status" value="1"/>
</dbReference>
<name>A0ABV0J8H9_9CYAN</name>
<feature type="binding site" evidence="11">
    <location>
        <position position="573"/>
    </location>
    <ligand>
        <name>Zn(2+)</name>
        <dbReference type="ChEBI" id="CHEBI:29105"/>
        <label>2</label>
    </ligand>
</feature>
<evidence type="ECO:0000256" key="11">
    <source>
        <dbReference type="HAMAP-Rule" id="MF_00983"/>
    </source>
</evidence>
<dbReference type="CDD" id="cd18804">
    <property type="entry name" value="SF2_C_priA"/>
    <property type="match status" value="1"/>
</dbReference>
<comment type="similarity">
    <text evidence="11">Belongs to the helicase family. PriA subfamily.</text>
</comment>
<dbReference type="PROSITE" id="PS51192">
    <property type="entry name" value="HELICASE_ATP_BIND_1"/>
    <property type="match status" value="1"/>
</dbReference>
<dbReference type="Pfam" id="PF18319">
    <property type="entry name" value="Zn_ribbon_PriA"/>
    <property type="match status" value="1"/>
</dbReference>
<protein>
    <recommendedName>
        <fullName evidence="11">Replication restart protein PriA</fullName>
    </recommendedName>
    <alternativeName>
        <fullName evidence="11">ATP-dependent DNA helicase PriA</fullName>
        <ecNumber evidence="11">5.6.2.4</ecNumber>
    </alternativeName>
    <alternativeName>
        <fullName evidence="11">DNA 3'-5' helicase PriA</fullName>
    </alternativeName>
</protein>
<proteinExistence type="inferred from homology"/>
<comment type="subunit">
    <text evidence="11">Component of the replication restart primosome.</text>
</comment>
<dbReference type="GO" id="GO:0016787">
    <property type="term" value="F:hydrolase activity"/>
    <property type="evidence" value="ECO:0007669"/>
    <property type="project" value="UniProtKB-KW"/>
</dbReference>
<dbReference type="Pfam" id="PF00271">
    <property type="entry name" value="Helicase_C"/>
    <property type="match status" value="1"/>
</dbReference>
<evidence type="ECO:0000256" key="5">
    <source>
        <dbReference type="ARBA" id="ARBA00022801"/>
    </source>
</evidence>
<dbReference type="PROSITE" id="PS51194">
    <property type="entry name" value="HELICASE_CTER"/>
    <property type="match status" value="1"/>
</dbReference>
<dbReference type="InterPro" id="IPR005259">
    <property type="entry name" value="PriA"/>
</dbReference>
<dbReference type="InterPro" id="IPR042115">
    <property type="entry name" value="PriA_3primeBD_sf"/>
</dbReference>
<keyword evidence="4 11" id="KW-0547">Nucleotide-binding</keyword>
<dbReference type="SUPFAM" id="SSF52540">
    <property type="entry name" value="P-loop containing nucleoside triphosphate hydrolases"/>
    <property type="match status" value="2"/>
</dbReference>
<keyword evidence="10 11" id="KW-0413">Isomerase</keyword>
<comment type="function">
    <text evidence="11">Initiates the restart of stalled replication forks, which reloads the replicative helicase on sites other than the origin of replication. Recognizes and binds to abandoned replication forks and remodels them to uncover a helicase loading site. Promotes assembly of the primosome at these replication forks.</text>
</comment>
<evidence type="ECO:0000313" key="14">
    <source>
        <dbReference type="EMBL" id="MEP0817939.1"/>
    </source>
</evidence>
<keyword evidence="9 11" id="KW-0238">DNA-binding</keyword>
<comment type="catalytic activity">
    <reaction evidence="11">
        <text>ATP + H2O = ADP + phosphate + H(+)</text>
        <dbReference type="Rhea" id="RHEA:13065"/>
        <dbReference type="ChEBI" id="CHEBI:15377"/>
        <dbReference type="ChEBI" id="CHEBI:15378"/>
        <dbReference type="ChEBI" id="CHEBI:30616"/>
        <dbReference type="ChEBI" id="CHEBI:43474"/>
        <dbReference type="ChEBI" id="CHEBI:456216"/>
        <dbReference type="EC" id="5.6.2.4"/>
    </reaction>
</comment>
<feature type="binding site" evidence="11">
    <location>
        <position position="554"/>
    </location>
    <ligand>
        <name>Zn(2+)</name>
        <dbReference type="ChEBI" id="CHEBI:29105"/>
        <label>2</label>
    </ligand>
</feature>
<reference evidence="14 15" key="1">
    <citation type="submission" date="2022-04" db="EMBL/GenBank/DDBJ databases">
        <title>Positive selection, recombination, and allopatry shape intraspecific diversity of widespread and dominant cyanobacteria.</title>
        <authorList>
            <person name="Wei J."/>
            <person name="Shu W."/>
            <person name="Hu C."/>
        </authorList>
    </citation>
    <scope>NUCLEOTIDE SEQUENCE [LARGE SCALE GENOMIC DNA]</scope>
    <source>
        <strain evidence="14 15">GB2-A4</strain>
    </source>
</reference>
<dbReference type="InterPro" id="IPR001650">
    <property type="entry name" value="Helicase_C-like"/>
</dbReference>
<dbReference type="InterPro" id="IPR040498">
    <property type="entry name" value="PriA_CRR"/>
</dbReference>
<dbReference type="Gene3D" id="3.40.50.300">
    <property type="entry name" value="P-loop containing nucleotide triphosphate hydrolases"/>
    <property type="match status" value="2"/>
</dbReference>
<dbReference type="NCBIfam" id="TIGR00595">
    <property type="entry name" value="priA"/>
    <property type="match status" value="1"/>
</dbReference>
<comment type="catalytic activity">
    <reaction evidence="11">
        <text>Couples ATP hydrolysis with the unwinding of duplex DNA by translocating in the 3'-5' direction.</text>
        <dbReference type="EC" id="5.6.2.4"/>
    </reaction>
</comment>
<dbReference type="InterPro" id="IPR014001">
    <property type="entry name" value="Helicase_ATP-bd"/>
</dbReference>
<dbReference type="Pfam" id="PF17764">
    <property type="entry name" value="PriA_3primeBD"/>
    <property type="match status" value="1"/>
</dbReference>
<dbReference type="InterPro" id="IPR041236">
    <property type="entry name" value="PriA_C"/>
</dbReference>
<feature type="binding site" evidence="11">
    <location>
        <position position="551"/>
    </location>
    <ligand>
        <name>Zn(2+)</name>
        <dbReference type="ChEBI" id="CHEBI:29105"/>
        <label>2</label>
    </ligand>
</feature>
<evidence type="ECO:0000256" key="10">
    <source>
        <dbReference type="ARBA" id="ARBA00023235"/>
    </source>
</evidence>
<evidence type="ECO:0000256" key="9">
    <source>
        <dbReference type="ARBA" id="ARBA00023125"/>
    </source>
</evidence>
<feature type="binding site" evidence="11">
    <location>
        <position position="576"/>
    </location>
    <ligand>
        <name>Zn(2+)</name>
        <dbReference type="ChEBI" id="CHEBI:29105"/>
        <label>2</label>
    </ligand>
</feature>
<evidence type="ECO:0000313" key="15">
    <source>
        <dbReference type="Proteomes" id="UP001464891"/>
    </source>
</evidence>
<evidence type="ECO:0000256" key="3">
    <source>
        <dbReference type="ARBA" id="ARBA00022723"/>
    </source>
</evidence>
<keyword evidence="8 11" id="KW-0067">ATP-binding</keyword>
<feature type="binding site" evidence="11">
    <location>
        <position position="589"/>
    </location>
    <ligand>
        <name>Zn(2+)</name>
        <dbReference type="ChEBI" id="CHEBI:29105"/>
        <label>1</label>
    </ligand>
</feature>
<dbReference type="Pfam" id="PF00270">
    <property type="entry name" value="DEAD"/>
    <property type="match status" value="1"/>
</dbReference>
<feature type="binding site" evidence="11">
    <location>
        <position position="586"/>
    </location>
    <ligand>
        <name>Zn(2+)</name>
        <dbReference type="ChEBI" id="CHEBI:29105"/>
        <label>1</label>
    </ligand>
</feature>
<evidence type="ECO:0000256" key="8">
    <source>
        <dbReference type="ARBA" id="ARBA00022840"/>
    </source>
</evidence>
<organism evidence="14 15">
    <name type="scientific">Trichocoleus desertorum GB2-A4</name>
    <dbReference type="NCBI Taxonomy" id="2933944"/>
    <lineage>
        <taxon>Bacteria</taxon>
        <taxon>Bacillati</taxon>
        <taxon>Cyanobacteriota</taxon>
        <taxon>Cyanophyceae</taxon>
        <taxon>Leptolyngbyales</taxon>
        <taxon>Trichocoleusaceae</taxon>
        <taxon>Trichocoleus</taxon>
    </lineage>
</organism>
<dbReference type="Gene3D" id="3.40.1440.60">
    <property type="entry name" value="PriA, 3(prime) DNA-binding domain"/>
    <property type="match status" value="1"/>
</dbReference>
<feature type="binding site" evidence="11">
    <location>
        <position position="542"/>
    </location>
    <ligand>
        <name>Zn(2+)</name>
        <dbReference type="ChEBI" id="CHEBI:29105"/>
        <label>1</label>
    </ligand>
</feature>
<dbReference type="Pfam" id="PF18074">
    <property type="entry name" value="PriA_C"/>
    <property type="match status" value="1"/>
</dbReference>
<dbReference type="InterPro" id="IPR011545">
    <property type="entry name" value="DEAD/DEAH_box_helicase_dom"/>
</dbReference>
<dbReference type="InterPro" id="IPR041222">
    <property type="entry name" value="PriA_3primeBD"/>
</dbReference>
<evidence type="ECO:0000256" key="2">
    <source>
        <dbReference type="ARBA" id="ARBA00022705"/>
    </source>
</evidence>
<feature type="binding site" evidence="11">
    <location>
        <position position="545"/>
    </location>
    <ligand>
        <name>Zn(2+)</name>
        <dbReference type="ChEBI" id="CHEBI:29105"/>
        <label>1</label>
    </ligand>
</feature>
<accession>A0ABV0J8H9</accession>
<keyword evidence="15" id="KW-1185">Reference proteome</keyword>
<evidence type="ECO:0000256" key="4">
    <source>
        <dbReference type="ARBA" id="ARBA00022741"/>
    </source>
</evidence>
<feature type="domain" description="Helicase ATP-binding" evidence="12">
    <location>
        <begin position="307"/>
        <end position="474"/>
    </location>
</feature>
<dbReference type="PANTHER" id="PTHR30580">
    <property type="entry name" value="PRIMOSOMAL PROTEIN N"/>
    <property type="match status" value="1"/>
</dbReference>
<dbReference type="PANTHER" id="PTHR30580:SF0">
    <property type="entry name" value="PRIMOSOMAL PROTEIN N"/>
    <property type="match status" value="1"/>
</dbReference>
<evidence type="ECO:0000256" key="1">
    <source>
        <dbReference type="ARBA" id="ARBA00022515"/>
    </source>
</evidence>
<dbReference type="CDD" id="cd17929">
    <property type="entry name" value="DEXHc_priA"/>
    <property type="match status" value="1"/>
</dbReference>
<dbReference type="NCBIfam" id="NF004066">
    <property type="entry name" value="PRK05580.1-3"/>
    <property type="match status" value="1"/>
</dbReference>
<evidence type="ECO:0000259" key="12">
    <source>
        <dbReference type="PROSITE" id="PS51192"/>
    </source>
</evidence>
<keyword evidence="7 11" id="KW-0862">Zinc</keyword>
<dbReference type="InterPro" id="IPR027417">
    <property type="entry name" value="P-loop_NTPase"/>
</dbReference>
<keyword evidence="6 11" id="KW-0347">Helicase</keyword>
<keyword evidence="1 11" id="KW-0639">Primosome</keyword>
<gene>
    <name evidence="11 14" type="primary">priA</name>
    <name evidence="14" type="ORF">NC998_12620</name>
</gene>
<sequence>MFDSSLSLATPLLAESGINDSYRFATFSWVEVLVDCPGAQGLFTYALPPDLTVQPGDILTVPFGAQQVGAIAIHLLAQLPPDLPPTQVREVEEVVSTGFFPATYWTLLNQVADYYCTSLMAVIRVALPPGLLGRSQRRVRLIELKALGGLDPSELSSVAQQVLSRLQAQKQGSYTWQYLQQKISGADRGLRELLKQGWIESYLEPPATVRPKLRQAVTLVAASHLEGSLSPRQQEIIQALQREGGDLWLSDLLQLCRTSSGTVQTLAKKGCIVIQPREILRAEAGVAIAPDQPKDLTPDQAQALATITSLSGFAQVLLHGVTGSGKTEVYLQAIAPVLQHGQSALVLVPEIGLTPQLTDRFRARFGSKVCVYHSALSEGERYDTWRQMLSGSPQVVIGTRSAVFAPLPQLGLIILDEEHDSSFKQDQPAPCYHARTVAQWRAELVNCPLILGSATPSIETWVSAKAKQDVNPPAPHYLSLPSRVRSRPLPPIEVVDMRQEFQQGNRTIFSRALQVALERLRERGQQGILFIHRRGHSTFVSCRSCGYVVDCPNCDVSLSYHHTHAEATQLLRCHYCNHTAIHPPQCPECSSPYLKFFGSGTQRVTQELAKHLPDLRCLRFDSDTTRTKGSHRALLTQFAQGDADLLVGTQMLTKGIDLPQVTLVGVIAADGLLHLPDFRASERAFQTLTQVAGRAGRGDEPGQVIIQTYSPEHFVVEAVQRHEYEPFVSAELLQRQTLRFPPHNRLVLLKFSSPDPLAVQKTAKRIAAVLAPQQAESGYELLGPAPASILRVARRYRWQVLLKLPLDRAVELPDWNELRSLCPPNVSMTVDVDPLNLL</sequence>
<comment type="cofactor">
    <cofactor evidence="11">
        <name>Zn(2+)</name>
        <dbReference type="ChEBI" id="CHEBI:29105"/>
    </cofactor>
    <text evidence="11">Binds 2 zinc ions per subunit.</text>
</comment>
<dbReference type="EMBL" id="JAMPKM010000006">
    <property type="protein sequence ID" value="MEP0817939.1"/>
    <property type="molecule type" value="Genomic_DNA"/>
</dbReference>
<comment type="caution">
    <text evidence="14">The sequence shown here is derived from an EMBL/GenBank/DDBJ whole genome shotgun (WGS) entry which is preliminary data.</text>
</comment>
<evidence type="ECO:0000256" key="7">
    <source>
        <dbReference type="ARBA" id="ARBA00022833"/>
    </source>
</evidence>
<dbReference type="Proteomes" id="UP001464891">
    <property type="component" value="Unassembled WGS sequence"/>
</dbReference>
<keyword evidence="2 11" id="KW-0235">DNA replication</keyword>
<keyword evidence="3 11" id="KW-0479">Metal-binding</keyword>
<evidence type="ECO:0000259" key="13">
    <source>
        <dbReference type="PROSITE" id="PS51194"/>
    </source>
</evidence>
<dbReference type="EC" id="5.6.2.4" evidence="11"/>
<feature type="domain" description="Helicase C-terminal" evidence="13">
    <location>
        <begin position="581"/>
        <end position="748"/>
    </location>
</feature>
<dbReference type="HAMAP" id="MF_00983">
    <property type="entry name" value="PriA"/>
    <property type="match status" value="1"/>
</dbReference>
<dbReference type="SMART" id="SM00487">
    <property type="entry name" value="DEXDc"/>
    <property type="match status" value="1"/>
</dbReference>